<dbReference type="AlphaFoldDB" id="A0A9P8WFT2"/>
<accession>A0A9P8WFT2</accession>
<comment type="caution">
    <text evidence="1">The sequence shown here is derived from an EMBL/GenBank/DDBJ whole genome shotgun (WGS) entry which is preliminary data.</text>
</comment>
<dbReference type="Proteomes" id="UP000777438">
    <property type="component" value="Unassembled WGS sequence"/>
</dbReference>
<organism evidence="1 2">
    <name type="scientific">Thelonectria olida</name>
    <dbReference type="NCBI Taxonomy" id="1576542"/>
    <lineage>
        <taxon>Eukaryota</taxon>
        <taxon>Fungi</taxon>
        <taxon>Dikarya</taxon>
        <taxon>Ascomycota</taxon>
        <taxon>Pezizomycotina</taxon>
        <taxon>Sordariomycetes</taxon>
        <taxon>Hypocreomycetidae</taxon>
        <taxon>Hypocreales</taxon>
        <taxon>Nectriaceae</taxon>
        <taxon>Thelonectria</taxon>
    </lineage>
</organism>
<keyword evidence="2" id="KW-1185">Reference proteome</keyword>
<reference evidence="1 2" key="1">
    <citation type="journal article" date="2021" name="Nat. Commun.">
        <title>Genetic determinants of endophytism in the Arabidopsis root mycobiome.</title>
        <authorList>
            <person name="Mesny F."/>
            <person name="Miyauchi S."/>
            <person name="Thiergart T."/>
            <person name="Pickel B."/>
            <person name="Atanasova L."/>
            <person name="Karlsson M."/>
            <person name="Huettel B."/>
            <person name="Barry K.W."/>
            <person name="Haridas S."/>
            <person name="Chen C."/>
            <person name="Bauer D."/>
            <person name="Andreopoulos W."/>
            <person name="Pangilinan J."/>
            <person name="LaButti K."/>
            <person name="Riley R."/>
            <person name="Lipzen A."/>
            <person name="Clum A."/>
            <person name="Drula E."/>
            <person name="Henrissat B."/>
            <person name="Kohler A."/>
            <person name="Grigoriev I.V."/>
            <person name="Martin F.M."/>
            <person name="Hacquard S."/>
        </authorList>
    </citation>
    <scope>NUCLEOTIDE SEQUENCE [LARGE SCALE GENOMIC DNA]</scope>
    <source>
        <strain evidence="1 2">MPI-CAGE-CH-0241</strain>
    </source>
</reference>
<evidence type="ECO:0000313" key="1">
    <source>
        <dbReference type="EMBL" id="KAH6896696.1"/>
    </source>
</evidence>
<protein>
    <submittedName>
        <fullName evidence="1">Uncharacterized protein</fullName>
    </submittedName>
</protein>
<sequence>MRVSRLHHELTLVFHYVRFGSFSPSLRRSRRGSVSVSLVVRASCKSLTLRGNDPSTPNPVRSDLPPRICLWLSLAVTWCRSNDKPNTSGAKDFWATSTELNKTLNYRFRSPPSINDQGRLLLVSQYSNIYKFYTPCSAARSPISQRSLRSAVIW</sequence>
<proteinExistence type="predicted"/>
<dbReference type="EMBL" id="JAGPYM010000003">
    <property type="protein sequence ID" value="KAH6896696.1"/>
    <property type="molecule type" value="Genomic_DNA"/>
</dbReference>
<name>A0A9P8WFT2_9HYPO</name>
<evidence type="ECO:0000313" key="2">
    <source>
        <dbReference type="Proteomes" id="UP000777438"/>
    </source>
</evidence>
<gene>
    <name evidence="1" type="ORF">B0T10DRAFT_162327</name>
</gene>